<dbReference type="SUPFAM" id="SSF52540">
    <property type="entry name" value="P-loop containing nucleoside triphosphate hydrolases"/>
    <property type="match status" value="1"/>
</dbReference>
<evidence type="ECO:0000313" key="3">
    <source>
        <dbReference type="Proteomes" id="UP000298545"/>
    </source>
</evidence>
<dbReference type="Pfam" id="PF13177">
    <property type="entry name" value="DNA_pol3_delta2"/>
    <property type="match status" value="1"/>
</dbReference>
<reference evidence="1 3" key="1">
    <citation type="submission" date="2019-04" db="EMBL/GenBank/DDBJ databases">
        <title>Complete genome sequence of Agrobacterium larrymoorei CFBP5473.</title>
        <authorList>
            <person name="Haryono M."/>
            <person name="Chou L."/>
            <person name="Lin Y.-C."/>
            <person name="Lai E.-M."/>
            <person name="Kuo C.-H."/>
        </authorList>
    </citation>
    <scope>NUCLEOTIDE SEQUENCE [LARGE SCALE GENOMIC DNA]</scope>
    <source>
        <strain evidence="1 3">CFBP5473</strain>
    </source>
</reference>
<gene>
    <name evidence="1" type="ORF">CFBP5473_08060</name>
    <name evidence="2" type="ORF">J5285_11640</name>
</gene>
<dbReference type="EC" id="2.7.7.7" evidence="1"/>
<evidence type="ECO:0000313" key="1">
    <source>
        <dbReference type="EMBL" id="QCI97874.1"/>
    </source>
</evidence>
<dbReference type="Gene3D" id="3.40.50.300">
    <property type="entry name" value="P-loop containing nucleotide triphosphate hydrolases"/>
    <property type="match status" value="1"/>
</dbReference>
<accession>A0A4D7DQV7</accession>
<evidence type="ECO:0000313" key="4">
    <source>
        <dbReference type="Proteomes" id="UP000826513"/>
    </source>
</evidence>
<reference evidence="2 4" key="2">
    <citation type="submission" date="2021-03" db="EMBL/GenBank/DDBJ databases">
        <title>Rapid diversification of plasmids in a genus of pathogenic and nitrogen fixing bacteria.</title>
        <authorList>
            <person name="Weisberg A.J."/>
            <person name="Miller M."/>
            <person name="Ream W."/>
            <person name="Grunwald N.J."/>
            <person name="Chang J.H."/>
        </authorList>
    </citation>
    <scope>NUCLEOTIDE SEQUENCE [LARGE SCALE GENOMIC DNA]</scope>
    <source>
        <strain evidence="2 4">AF3.44</strain>
    </source>
</reference>
<dbReference type="RefSeq" id="WP_027673186.1">
    <property type="nucleotide sequence ID" value="NZ_CP039691.1"/>
</dbReference>
<dbReference type="OrthoDB" id="9811073at2"/>
<dbReference type="NCBIfam" id="NF005677">
    <property type="entry name" value="PRK07471.1"/>
    <property type="match status" value="1"/>
</dbReference>
<keyword evidence="4" id="KW-1185">Reference proteome</keyword>
<dbReference type="PANTHER" id="PTHR11669:SF8">
    <property type="entry name" value="DNA POLYMERASE III SUBUNIT DELTA"/>
    <property type="match status" value="1"/>
</dbReference>
<proteinExistence type="predicted"/>
<keyword evidence="1" id="KW-0548">Nucleotidyltransferase</keyword>
<dbReference type="EMBL" id="CP072167">
    <property type="protein sequence ID" value="QYA06678.1"/>
    <property type="molecule type" value="Genomic_DNA"/>
</dbReference>
<dbReference type="KEGG" id="alf:CFBP5473_08060"/>
<dbReference type="NCBIfam" id="NF006586">
    <property type="entry name" value="PRK09112.1"/>
    <property type="match status" value="1"/>
</dbReference>
<protein>
    <submittedName>
        <fullName evidence="1">DNA polymerase III subunit delta</fullName>
        <ecNumber evidence="1">2.7.7.7</ecNumber>
    </submittedName>
</protein>
<dbReference type="GO" id="GO:0006261">
    <property type="term" value="P:DNA-templated DNA replication"/>
    <property type="evidence" value="ECO:0007669"/>
    <property type="project" value="TreeGrafter"/>
</dbReference>
<dbReference type="STRING" id="1367849.GCA_000518585_00272"/>
<dbReference type="GO" id="GO:0003887">
    <property type="term" value="F:DNA-directed DNA polymerase activity"/>
    <property type="evidence" value="ECO:0007669"/>
    <property type="project" value="UniProtKB-EC"/>
</dbReference>
<dbReference type="InterPro" id="IPR027417">
    <property type="entry name" value="P-loop_NTPase"/>
</dbReference>
<dbReference type="AlphaFoldDB" id="A0A4D7DQV7"/>
<name>A0A4D7DQV7_9HYPH</name>
<evidence type="ECO:0000313" key="2">
    <source>
        <dbReference type="EMBL" id="QYA06678.1"/>
    </source>
</evidence>
<organism evidence="1 3">
    <name type="scientific">Agrobacterium larrymoorei</name>
    <dbReference type="NCBI Taxonomy" id="160699"/>
    <lineage>
        <taxon>Bacteria</taxon>
        <taxon>Pseudomonadati</taxon>
        <taxon>Pseudomonadota</taxon>
        <taxon>Alphaproteobacteria</taxon>
        <taxon>Hyphomicrobiales</taxon>
        <taxon>Rhizobiaceae</taxon>
        <taxon>Rhizobium/Agrobacterium group</taxon>
        <taxon>Agrobacterium</taxon>
    </lineage>
</organism>
<sequence length="341" mass="37218">MSETPGVLDGAIAPQENTRLFGHEEAEQFLAQSYRSGKGHHAILIEGPEGIGKATLAFRYANHVLSHPDPTLAPEMIADPDPASMVSRQITSGASHNLLHLTRPVDEKTGRVKSAITVDEVRRAGHFFSQTSGTGNWRIVIIDPADDLNRNAANAILKILEEPPKRAMFLVLSHAPGKLLPTIRSRCMPLRLQPLVERDMERALDHLGLNMPAEKRAALLDASKGSVAQALKLINYGGSDIVDVFNAVMNAEGPSARKQMHKLADVLAQKDGDIILGFFMEHATEELMHRAKAAAMAGDLNGAERHARLSSSLSERITIAQAYNLDKKQMVLSILEDMRSV</sequence>
<dbReference type="InterPro" id="IPR050238">
    <property type="entry name" value="DNA_Rep/Repair_Clamp_Loader"/>
</dbReference>
<dbReference type="Proteomes" id="UP000826513">
    <property type="component" value="Chromosome 1"/>
</dbReference>
<keyword evidence="1" id="KW-0808">Transferase</keyword>
<dbReference type="Proteomes" id="UP000298545">
    <property type="component" value="Chromosome circular"/>
</dbReference>
<dbReference type="EMBL" id="CP039691">
    <property type="protein sequence ID" value="QCI97874.1"/>
    <property type="molecule type" value="Genomic_DNA"/>
</dbReference>
<dbReference type="PANTHER" id="PTHR11669">
    <property type="entry name" value="REPLICATION FACTOR C / DNA POLYMERASE III GAMMA-TAU SUBUNIT"/>
    <property type="match status" value="1"/>
</dbReference>
<dbReference type="GO" id="GO:0009360">
    <property type="term" value="C:DNA polymerase III complex"/>
    <property type="evidence" value="ECO:0007669"/>
    <property type="project" value="TreeGrafter"/>
</dbReference>